<evidence type="ECO:0000313" key="1">
    <source>
        <dbReference type="EMBL" id="GAA4957406.1"/>
    </source>
</evidence>
<name>A0AAV3U7X7_9ALTE</name>
<reference evidence="2" key="1">
    <citation type="journal article" date="2019" name="Int. J. Syst. Evol. Microbiol.">
        <title>The Global Catalogue of Microorganisms (GCM) 10K type strain sequencing project: providing services to taxonomists for standard genome sequencing and annotation.</title>
        <authorList>
            <consortium name="The Broad Institute Genomics Platform"/>
            <consortium name="The Broad Institute Genome Sequencing Center for Infectious Disease"/>
            <person name="Wu L."/>
            <person name="Ma J."/>
        </authorList>
    </citation>
    <scope>NUCLEOTIDE SEQUENCE [LARGE SCALE GENOMIC DNA]</scope>
    <source>
        <strain evidence="2">JCM 19134</strain>
    </source>
</reference>
<organism evidence="1 2">
    <name type="scientific">Halioxenophilus aromaticivorans</name>
    <dbReference type="NCBI Taxonomy" id="1306992"/>
    <lineage>
        <taxon>Bacteria</taxon>
        <taxon>Pseudomonadati</taxon>
        <taxon>Pseudomonadota</taxon>
        <taxon>Gammaproteobacteria</taxon>
        <taxon>Alteromonadales</taxon>
        <taxon>Alteromonadaceae</taxon>
        <taxon>Halioxenophilus</taxon>
    </lineage>
</organism>
<dbReference type="Proteomes" id="UP001409585">
    <property type="component" value="Unassembled WGS sequence"/>
</dbReference>
<dbReference type="EMBL" id="BAABLX010000075">
    <property type="protein sequence ID" value="GAA4957406.1"/>
    <property type="molecule type" value="Genomic_DNA"/>
</dbReference>
<dbReference type="AlphaFoldDB" id="A0AAV3U7X7"/>
<accession>A0AAV3U7X7</accession>
<sequence>MAGEVTLKDVFSAKSWDCLAKAGKGDNAGLTIQAQKKAAEATFFCAELYAAKNLCLVAQLLFDGLYGSQLRCSFCQSRGG</sequence>
<proteinExistence type="predicted"/>
<keyword evidence="2" id="KW-1185">Reference proteome</keyword>
<gene>
    <name evidence="1" type="ORF">GCM10025791_42370</name>
</gene>
<protein>
    <recommendedName>
        <fullName evidence="3">HEPN domain-containing protein</fullName>
    </recommendedName>
</protein>
<evidence type="ECO:0008006" key="3">
    <source>
        <dbReference type="Google" id="ProtNLM"/>
    </source>
</evidence>
<comment type="caution">
    <text evidence="1">The sequence shown here is derived from an EMBL/GenBank/DDBJ whole genome shotgun (WGS) entry which is preliminary data.</text>
</comment>
<evidence type="ECO:0000313" key="2">
    <source>
        <dbReference type="Proteomes" id="UP001409585"/>
    </source>
</evidence>